<dbReference type="EMBL" id="MU167393">
    <property type="protein sequence ID" value="KAG0141275.1"/>
    <property type="molecule type" value="Genomic_DNA"/>
</dbReference>
<feature type="compositionally biased region" description="Acidic residues" evidence="5">
    <location>
        <begin position="241"/>
        <end position="251"/>
    </location>
</feature>
<keyword evidence="8" id="KW-1185">Reference proteome</keyword>
<dbReference type="PANTHER" id="PTHR45625">
    <property type="entry name" value="PEPTIDYL-PROLYL CIS-TRANS ISOMERASE-RELATED"/>
    <property type="match status" value="1"/>
</dbReference>
<accession>A0A9P6NCH7</accession>
<evidence type="ECO:0000313" key="7">
    <source>
        <dbReference type="EMBL" id="KAG0141275.1"/>
    </source>
</evidence>
<evidence type="ECO:0000256" key="4">
    <source>
        <dbReference type="ARBA" id="ARBA00038509"/>
    </source>
</evidence>
<sequence>MATLRAPNLFVTEPIPSGRVKLKTTHGPIEIELWPKETPKACRNFVQLCLEGFYDGVIWHRIVPNFIVQTGDPTGTGSGGESIYDEGVFADEINARLKKALITLIHSLPITWSSCQPIIRSTLFRVFSKLISFELTIDRTEELQDKHTIFGSVIGDTIYNVLKLSEVEVDKNERPVHPPVIKSVEVIDNPFPDIVPRITTEQRKEQAKAKKEAKREKAKEKMKSKHKALAKNKGLLSFADEEQLTAPEIEDNEKRPKFRSAHDVDVSSQLSNKIIDQRPSAVEIPSSVLMGPPQSSAKQDHVDPDGNQPVKMHAALKAAVKRRSSGSHDDVATGEAGPSKESQKKRKEDVNQKSDADKVKAEIARMEAALKRGLSGDECGPEDGHSKKLQKPKQEKKTQHSGSLLEAERIRYKARAEGLTSRDTVPSKKGTSGSIELILEGFRSKLRGIEPLAKSNTNEADRLDGYAGEVDPTQDGVLGDVDGDDEGWMSHELKFRKDATVDQHRADEYSVVDPLANKKFTLNELAARKSEKRFNESRGQEPGRHSAMAKNPTDRGRDKAGRY</sequence>
<protein>
    <recommendedName>
        <fullName evidence="6">PPIase cyclophilin-type domain-containing protein</fullName>
    </recommendedName>
</protein>
<dbReference type="Proteomes" id="UP000886653">
    <property type="component" value="Unassembled WGS sequence"/>
</dbReference>
<comment type="caution">
    <text evidence="7">The sequence shown here is derived from an EMBL/GenBank/DDBJ whole genome shotgun (WGS) entry which is preliminary data.</text>
</comment>
<feature type="compositionally biased region" description="Basic and acidic residues" evidence="5">
    <location>
        <begin position="528"/>
        <end position="544"/>
    </location>
</feature>
<reference evidence="7" key="1">
    <citation type="submission" date="2013-11" db="EMBL/GenBank/DDBJ databases">
        <title>Genome sequence of the fusiform rust pathogen reveals effectors for host alternation and coevolution with pine.</title>
        <authorList>
            <consortium name="DOE Joint Genome Institute"/>
            <person name="Smith K."/>
            <person name="Pendleton A."/>
            <person name="Kubisiak T."/>
            <person name="Anderson C."/>
            <person name="Salamov A."/>
            <person name="Aerts A."/>
            <person name="Riley R."/>
            <person name="Clum A."/>
            <person name="Lindquist E."/>
            <person name="Ence D."/>
            <person name="Campbell M."/>
            <person name="Kronenberg Z."/>
            <person name="Feau N."/>
            <person name="Dhillon B."/>
            <person name="Hamelin R."/>
            <person name="Burleigh J."/>
            <person name="Smith J."/>
            <person name="Yandell M."/>
            <person name="Nelson C."/>
            <person name="Grigoriev I."/>
            <person name="Davis J."/>
        </authorList>
    </citation>
    <scope>NUCLEOTIDE SEQUENCE</scope>
    <source>
        <strain evidence="7">G11</strain>
    </source>
</reference>
<dbReference type="PANTHER" id="PTHR45625:SF6">
    <property type="entry name" value="SPLICEOSOME-ASSOCIATED PROTEIN CWC27 HOMOLOG"/>
    <property type="match status" value="1"/>
</dbReference>
<feature type="compositionally biased region" description="Basic and acidic residues" evidence="5">
    <location>
        <begin position="252"/>
        <end position="265"/>
    </location>
</feature>
<dbReference type="PROSITE" id="PS50072">
    <property type="entry name" value="CSA_PPIASE_2"/>
    <property type="match status" value="1"/>
</dbReference>
<comment type="similarity">
    <text evidence="4">Belongs to the cyclophilin-type PPIase family. CWC27 subfamily.</text>
</comment>
<evidence type="ECO:0000256" key="1">
    <source>
        <dbReference type="ARBA" id="ARBA00000971"/>
    </source>
</evidence>
<dbReference type="InterPro" id="IPR044666">
    <property type="entry name" value="Cyclophilin_A-like"/>
</dbReference>
<name>A0A9P6NCH7_9BASI</name>
<dbReference type="GO" id="GO:0003755">
    <property type="term" value="F:peptidyl-prolyl cis-trans isomerase activity"/>
    <property type="evidence" value="ECO:0007669"/>
    <property type="project" value="UniProtKB-EC"/>
</dbReference>
<evidence type="ECO:0000313" key="8">
    <source>
        <dbReference type="Proteomes" id="UP000886653"/>
    </source>
</evidence>
<evidence type="ECO:0000256" key="3">
    <source>
        <dbReference type="ARBA" id="ARBA00023242"/>
    </source>
</evidence>
<feature type="compositionally biased region" description="Basic and acidic residues" evidence="5">
    <location>
        <begin position="204"/>
        <end position="221"/>
    </location>
</feature>
<organism evidence="7 8">
    <name type="scientific">Cronartium quercuum f. sp. fusiforme G11</name>
    <dbReference type="NCBI Taxonomy" id="708437"/>
    <lineage>
        <taxon>Eukaryota</taxon>
        <taxon>Fungi</taxon>
        <taxon>Dikarya</taxon>
        <taxon>Basidiomycota</taxon>
        <taxon>Pucciniomycotina</taxon>
        <taxon>Pucciniomycetes</taxon>
        <taxon>Pucciniales</taxon>
        <taxon>Coleosporiaceae</taxon>
        <taxon>Cronartium</taxon>
    </lineage>
</organism>
<dbReference type="Pfam" id="PF00160">
    <property type="entry name" value="Pro_isomerase"/>
    <property type="match status" value="1"/>
</dbReference>
<comment type="catalytic activity">
    <reaction evidence="1">
        <text>[protein]-peptidylproline (omega=180) = [protein]-peptidylproline (omega=0)</text>
        <dbReference type="Rhea" id="RHEA:16237"/>
        <dbReference type="Rhea" id="RHEA-COMP:10747"/>
        <dbReference type="Rhea" id="RHEA-COMP:10748"/>
        <dbReference type="ChEBI" id="CHEBI:83833"/>
        <dbReference type="ChEBI" id="CHEBI:83834"/>
        <dbReference type="EC" id="5.2.1.8"/>
    </reaction>
</comment>
<evidence type="ECO:0000256" key="2">
    <source>
        <dbReference type="ARBA" id="ARBA00004123"/>
    </source>
</evidence>
<comment type="subcellular location">
    <subcellularLocation>
        <location evidence="2">Nucleus</location>
    </subcellularLocation>
</comment>
<dbReference type="PRINTS" id="PR00153">
    <property type="entry name" value="CSAPPISMRASE"/>
</dbReference>
<dbReference type="InterPro" id="IPR002130">
    <property type="entry name" value="Cyclophilin-type_PPIase_dom"/>
</dbReference>
<dbReference type="SUPFAM" id="SSF50891">
    <property type="entry name" value="Cyclophilin-like"/>
    <property type="match status" value="1"/>
</dbReference>
<dbReference type="AlphaFoldDB" id="A0A9P6NCH7"/>
<dbReference type="OrthoDB" id="442970at2759"/>
<feature type="compositionally biased region" description="Basic and acidic residues" evidence="5">
    <location>
        <begin position="346"/>
        <end position="370"/>
    </location>
</feature>
<feature type="compositionally biased region" description="Basic and acidic residues" evidence="5">
    <location>
        <begin position="552"/>
        <end position="563"/>
    </location>
</feature>
<dbReference type="InterPro" id="IPR029000">
    <property type="entry name" value="Cyclophilin-like_dom_sf"/>
</dbReference>
<evidence type="ECO:0000259" key="6">
    <source>
        <dbReference type="PROSITE" id="PS50072"/>
    </source>
</evidence>
<gene>
    <name evidence="7" type="ORF">CROQUDRAFT_98947</name>
</gene>
<feature type="region of interest" description="Disordered" evidence="5">
    <location>
        <begin position="204"/>
        <end position="229"/>
    </location>
</feature>
<feature type="region of interest" description="Disordered" evidence="5">
    <location>
        <begin position="241"/>
        <end position="408"/>
    </location>
</feature>
<keyword evidence="3" id="KW-0539">Nucleus</keyword>
<evidence type="ECO:0000256" key="5">
    <source>
        <dbReference type="SAM" id="MobiDB-lite"/>
    </source>
</evidence>
<feature type="region of interest" description="Disordered" evidence="5">
    <location>
        <begin position="528"/>
        <end position="563"/>
    </location>
</feature>
<dbReference type="Gene3D" id="2.40.100.10">
    <property type="entry name" value="Cyclophilin-like"/>
    <property type="match status" value="1"/>
</dbReference>
<proteinExistence type="inferred from homology"/>
<feature type="domain" description="PPIase cyclophilin-type" evidence="6">
    <location>
        <begin position="27"/>
        <end position="186"/>
    </location>
</feature>
<feature type="compositionally biased region" description="Basic and acidic residues" evidence="5">
    <location>
        <begin position="382"/>
        <end position="398"/>
    </location>
</feature>
<feature type="region of interest" description="Disordered" evidence="5">
    <location>
        <begin position="460"/>
        <end position="484"/>
    </location>
</feature>
<dbReference type="GO" id="GO:0071013">
    <property type="term" value="C:catalytic step 2 spliceosome"/>
    <property type="evidence" value="ECO:0007669"/>
    <property type="project" value="TreeGrafter"/>
</dbReference>